<dbReference type="PANTHER" id="PTHR21495">
    <property type="entry name" value="NUCLEOPORIN-RELATED"/>
    <property type="match status" value="1"/>
</dbReference>
<dbReference type="Proteomes" id="UP001163823">
    <property type="component" value="Chromosome 2"/>
</dbReference>
<evidence type="ECO:0000256" key="1">
    <source>
        <dbReference type="ARBA" id="ARBA00010746"/>
    </source>
</evidence>
<comment type="function">
    <text evidence="4">Dirigent proteins impart stereoselectivity on the phenoxy radical-coupling reaction, yielding optically active lignans from two molecules of coniferyl alcohol in the biosynthesis of lignans, flavonolignans, and alkaloids and thus plays a central role in plant secondary metabolism.</text>
</comment>
<keyword evidence="4" id="KW-0052">Apoplast</keyword>
<dbReference type="Gene3D" id="2.40.480.10">
    <property type="entry name" value="Allene oxide cyclase-like"/>
    <property type="match status" value="1"/>
</dbReference>
<comment type="similarity">
    <text evidence="1 4">Belongs to the plant dirigent protein family.</text>
</comment>
<gene>
    <name evidence="5" type="ORF">O6P43_003101</name>
</gene>
<dbReference type="EMBL" id="JARAOO010000002">
    <property type="protein sequence ID" value="KAJ7979737.1"/>
    <property type="molecule type" value="Genomic_DNA"/>
</dbReference>
<dbReference type="GO" id="GO:0048046">
    <property type="term" value="C:apoplast"/>
    <property type="evidence" value="ECO:0007669"/>
    <property type="project" value="UniProtKB-SubCell"/>
</dbReference>
<proteinExistence type="inferred from homology"/>
<accession>A0AAD7QDX5</accession>
<comment type="subunit">
    <text evidence="2 4">Homodimer.</text>
</comment>
<sequence>MKMSMSVILFFALILYTTTTAVYGEYYSSSVPKVEKKEKMTKLHFYYFDTHSGKNPTAMVVAHPNITDKTKPAGQFGTVYAIDNALRVGLEPTSELIGNARGLYVSSSLDDKVTLVLYVDYGFTTGKFNGSSIIIFSRNPVAEPTPELAVVGGRGRFRMARGFANIKRHFLDAKTGDGIIEYNVTLFHH</sequence>
<name>A0AAD7QDX5_QUISA</name>
<dbReference type="GO" id="GO:0009699">
    <property type="term" value="P:phenylpropanoid biosynthetic process"/>
    <property type="evidence" value="ECO:0007669"/>
    <property type="project" value="UniProtKB-ARBA"/>
</dbReference>
<dbReference type="KEGG" id="qsa:O6P43_003101"/>
<dbReference type="InterPro" id="IPR044859">
    <property type="entry name" value="Allene_oxi_cyc_Dirigent"/>
</dbReference>
<feature type="chain" id="PRO_5041776258" description="Dirigent protein" evidence="4">
    <location>
        <begin position="25"/>
        <end position="189"/>
    </location>
</feature>
<reference evidence="5" key="1">
    <citation type="journal article" date="2023" name="Science">
        <title>Elucidation of the pathway for biosynthesis of saponin adjuvants from the soapbark tree.</title>
        <authorList>
            <person name="Reed J."/>
            <person name="Orme A."/>
            <person name="El-Demerdash A."/>
            <person name="Owen C."/>
            <person name="Martin L.B.B."/>
            <person name="Misra R.C."/>
            <person name="Kikuchi S."/>
            <person name="Rejzek M."/>
            <person name="Martin A.C."/>
            <person name="Harkess A."/>
            <person name="Leebens-Mack J."/>
            <person name="Louveau T."/>
            <person name="Stephenson M.J."/>
            <person name="Osbourn A."/>
        </authorList>
    </citation>
    <scope>NUCLEOTIDE SEQUENCE</scope>
    <source>
        <strain evidence="5">S10</strain>
    </source>
</reference>
<protein>
    <recommendedName>
        <fullName evidence="4">Dirigent protein</fullName>
    </recommendedName>
</protein>
<evidence type="ECO:0000313" key="5">
    <source>
        <dbReference type="EMBL" id="KAJ7979737.1"/>
    </source>
</evidence>
<dbReference type="Pfam" id="PF03018">
    <property type="entry name" value="Dirigent"/>
    <property type="match status" value="1"/>
</dbReference>
<evidence type="ECO:0000256" key="2">
    <source>
        <dbReference type="ARBA" id="ARBA00011738"/>
    </source>
</evidence>
<keyword evidence="3 4" id="KW-0964">Secreted</keyword>
<comment type="subcellular location">
    <subcellularLocation>
        <location evidence="4">Secreted</location>
        <location evidence="4">Extracellular space</location>
        <location evidence="4">Apoplast</location>
    </subcellularLocation>
</comment>
<evidence type="ECO:0000313" key="6">
    <source>
        <dbReference type="Proteomes" id="UP001163823"/>
    </source>
</evidence>
<keyword evidence="4" id="KW-0732">Signal</keyword>
<evidence type="ECO:0000256" key="4">
    <source>
        <dbReference type="RuleBase" id="RU363099"/>
    </source>
</evidence>
<comment type="caution">
    <text evidence="5">The sequence shown here is derived from an EMBL/GenBank/DDBJ whole genome shotgun (WGS) entry which is preliminary data.</text>
</comment>
<keyword evidence="6" id="KW-1185">Reference proteome</keyword>
<dbReference type="AlphaFoldDB" id="A0AAD7QDX5"/>
<feature type="signal peptide" evidence="4">
    <location>
        <begin position="1"/>
        <end position="24"/>
    </location>
</feature>
<dbReference type="InterPro" id="IPR004265">
    <property type="entry name" value="Dirigent"/>
</dbReference>
<evidence type="ECO:0000256" key="3">
    <source>
        <dbReference type="ARBA" id="ARBA00022525"/>
    </source>
</evidence>
<organism evidence="5 6">
    <name type="scientific">Quillaja saponaria</name>
    <name type="common">Soap bark tree</name>
    <dbReference type="NCBI Taxonomy" id="32244"/>
    <lineage>
        <taxon>Eukaryota</taxon>
        <taxon>Viridiplantae</taxon>
        <taxon>Streptophyta</taxon>
        <taxon>Embryophyta</taxon>
        <taxon>Tracheophyta</taxon>
        <taxon>Spermatophyta</taxon>
        <taxon>Magnoliopsida</taxon>
        <taxon>eudicotyledons</taxon>
        <taxon>Gunneridae</taxon>
        <taxon>Pentapetalae</taxon>
        <taxon>rosids</taxon>
        <taxon>fabids</taxon>
        <taxon>Fabales</taxon>
        <taxon>Quillajaceae</taxon>
        <taxon>Quillaja</taxon>
    </lineage>
</organism>